<sequence>MEFSSEECWHANILSIDGSHLLGAAAGLVAGCLAYWWLTRPSSSSGKLIASVDLTQQTKELPVGFHRLIFIDY</sequence>
<organism evidence="4">
    <name type="scientific">Anisakis simplex</name>
    <name type="common">Herring worm</name>
    <dbReference type="NCBI Taxonomy" id="6269"/>
    <lineage>
        <taxon>Eukaryota</taxon>
        <taxon>Metazoa</taxon>
        <taxon>Ecdysozoa</taxon>
        <taxon>Nematoda</taxon>
        <taxon>Chromadorea</taxon>
        <taxon>Rhabditida</taxon>
        <taxon>Spirurina</taxon>
        <taxon>Ascaridomorpha</taxon>
        <taxon>Ascaridoidea</taxon>
        <taxon>Anisakidae</taxon>
        <taxon>Anisakis</taxon>
        <taxon>Anisakis simplex complex</taxon>
    </lineage>
</organism>
<accession>A0A0M3JM43</accession>
<keyword evidence="1" id="KW-0472">Membrane</keyword>
<proteinExistence type="predicted"/>
<gene>
    <name evidence="2" type="ORF">ASIM_LOCUS8479</name>
</gene>
<keyword evidence="1" id="KW-1133">Transmembrane helix</keyword>
<evidence type="ECO:0000313" key="3">
    <source>
        <dbReference type="Proteomes" id="UP000267096"/>
    </source>
</evidence>
<evidence type="ECO:0000313" key="2">
    <source>
        <dbReference type="EMBL" id="VDK32251.1"/>
    </source>
</evidence>
<name>A0A0M3JM43_ANISI</name>
<dbReference type="WBParaSite" id="ASIM_0000872501-mRNA-1">
    <property type="protein sequence ID" value="ASIM_0000872501-mRNA-1"/>
    <property type="gene ID" value="ASIM_0000872501"/>
</dbReference>
<reference evidence="4" key="1">
    <citation type="submission" date="2017-02" db="UniProtKB">
        <authorList>
            <consortium name="WormBaseParasite"/>
        </authorList>
    </citation>
    <scope>IDENTIFICATION</scope>
</reference>
<evidence type="ECO:0000256" key="1">
    <source>
        <dbReference type="SAM" id="Phobius"/>
    </source>
</evidence>
<keyword evidence="3" id="KW-1185">Reference proteome</keyword>
<keyword evidence="1" id="KW-0812">Transmembrane</keyword>
<protein>
    <submittedName>
        <fullName evidence="4">Zinc transporter ZIP11</fullName>
    </submittedName>
</protein>
<dbReference type="AlphaFoldDB" id="A0A0M3JM43"/>
<dbReference type="EMBL" id="UYRR01023141">
    <property type="protein sequence ID" value="VDK32251.1"/>
    <property type="molecule type" value="Genomic_DNA"/>
</dbReference>
<evidence type="ECO:0000313" key="4">
    <source>
        <dbReference type="WBParaSite" id="ASIM_0000872501-mRNA-1"/>
    </source>
</evidence>
<feature type="transmembrane region" description="Helical" evidence="1">
    <location>
        <begin position="20"/>
        <end position="38"/>
    </location>
</feature>
<dbReference type="Proteomes" id="UP000267096">
    <property type="component" value="Unassembled WGS sequence"/>
</dbReference>
<reference evidence="2 3" key="2">
    <citation type="submission" date="2018-11" db="EMBL/GenBank/DDBJ databases">
        <authorList>
            <consortium name="Pathogen Informatics"/>
        </authorList>
    </citation>
    <scope>NUCLEOTIDE SEQUENCE [LARGE SCALE GENOMIC DNA]</scope>
</reference>